<organism evidence="6 7">
    <name type="scientific">Scleropages formosus</name>
    <name type="common">Asian bonytongue</name>
    <name type="synonym">Osteoglossum formosum</name>
    <dbReference type="NCBI Taxonomy" id="113540"/>
    <lineage>
        <taxon>Eukaryota</taxon>
        <taxon>Metazoa</taxon>
        <taxon>Chordata</taxon>
        <taxon>Craniata</taxon>
        <taxon>Vertebrata</taxon>
        <taxon>Euteleostomi</taxon>
        <taxon>Actinopterygii</taxon>
        <taxon>Neopterygii</taxon>
        <taxon>Teleostei</taxon>
        <taxon>Osteoglossocephala</taxon>
        <taxon>Osteoglossomorpha</taxon>
        <taxon>Osteoglossiformes</taxon>
        <taxon>Osteoglossidae</taxon>
        <taxon>Scleropages</taxon>
    </lineage>
</organism>
<dbReference type="Proteomes" id="UP000694397">
    <property type="component" value="Chromosome 25"/>
</dbReference>
<evidence type="ECO:0000256" key="1">
    <source>
        <dbReference type="ARBA" id="ARBA00022737"/>
    </source>
</evidence>
<feature type="repeat" description="ANK" evidence="3">
    <location>
        <begin position="247"/>
        <end position="279"/>
    </location>
</feature>
<dbReference type="InterPro" id="IPR024600">
    <property type="entry name" value="Notch_C"/>
</dbReference>
<proteinExistence type="predicted"/>
<evidence type="ECO:0000256" key="3">
    <source>
        <dbReference type="PROSITE-ProRule" id="PRU00023"/>
    </source>
</evidence>
<evidence type="ECO:0000313" key="7">
    <source>
        <dbReference type="Proteomes" id="UP000694397"/>
    </source>
</evidence>
<dbReference type="FunFam" id="1.25.40.20:FF:000005">
    <property type="entry name" value="Neurogenic locus notch 1"/>
    <property type="match status" value="1"/>
</dbReference>
<feature type="region of interest" description="Disordered" evidence="4">
    <location>
        <begin position="104"/>
        <end position="126"/>
    </location>
</feature>
<sequence length="693" mass="74016">MRSSCSSLRDIMKPKEGAVVHTDEEQAWLQPKKPKMEEKTLLPNGSDSRGAGDDPRDWTPQHWKAADLALMPPQAQMEVDCLDVNVRGPDGLTPLMLASLRQGASPDCDSSLGAELEEGGGAQEPGPDIISDLVALGAMLQARTEATGETALHLAARFSRADATKRLLDAGADANARDHAGRTPLHTAVAADAQGVFQILIRNRATDLNARMNDGTTATILATRLAVEGMVQQLVHCHADVNAVDNHGKSALHWAAAVNNVEAALVLVKNGANRDLQNNKEETPLFLAAREGSFDVARILLDHCCSREIADHLDRLPRDIARERMHHDIVQLLDHYNLAPSPHVEHDRLAGDPPHAPRHAPLGCSNVLSNLRPGPQAKKSRRGGGGRAAGERPGKEAKDPKAKRRKRTAEAAPGGKPGGGSAPAGEGLSGEGSGTLSPPDSLESPHAFAADGAAGSQSVTSPLPLATPRINRPLLPPFSQVLVRQQQVCWTKQGAHGYRPRPAGILPRHFGVSQPAVAQCYQESHLAPMPPALAYQMMAREMDRGQEEVLYHPQQGTSIPQCISARTFPLSTLGGADESPLTCSLGLGGTALCPSLHRHEGRVEKYPELVSQCSYPSGRLEGAAPSVRPRPPAEHPYLTPSPESLDPWSCSSSPSSHSNSDWSEVTASPVCHAHMPNPPHPQQPPHSSMHTHS</sequence>
<reference evidence="6" key="3">
    <citation type="submission" date="2025-09" db="UniProtKB">
        <authorList>
            <consortium name="Ensembl"/>
        </authorList>
    </citation>
    <scope>IDENTIFICATION</scope>
</reference>
<dbReference type="InterPro" id="IPR051165">
    <property type="entry name" value="Multifunctional_ANK_Repeat"/>
</dbReference>
<accession>A0A8C9RSL8</accession>
<keyword evidence="2 3" id="KW-0040">ANK repeat</keyword>
<evidence type="ECO:0000256" key="2">
    <source>
        <dbReference type="ARBA" id="ARBA00023043"/>
    </source>
</evidence>
<dbReference type="OrthoDB" id="8960792at2759"/>
<evidence type="ECO:0000256" key="4">
    <source>
        <dbReference type="SAM" id="MobiDB-lite"/>
    </source>
</evidence>
<dbReference type="SUPFAM" id="SSF48403">
    <property type="entry name" value="Ankyrin repeat"/>
    <property type="match status" value="1"/>
</dbReference>
<feature type="repeat" description="ANK" evidence="3">
    <location>
        <begin position="280"/>
        <end position="312"/>
    </location>
</feature>
<name>A0A8C9RSL8_SCLFO</name>
<dbReference type="PROSITE" id="PS50297">
    <property type="entry name" value="ANK_REP_REGION"/>
    <property type="match status" value="2"/>
</dbReference>
<protein>
    <recommendedName>
        <fullName evidence="5">Notch C-terminal domain-containing protein</fullName>
    </recommendedName>
</protein>
<feature type="domain" description="Notch C-terminal" evidence="5">
    <location>
        <begin position="603"/>
        <end position="671"/>
    </location>
</feature>
<dbReference type="Pfam" id="PF12796">
    <property type="entry name" value="Ank_2"/>
    <property type="match status" value="2"/>
</dbReference>
<dbReference type="AlphaFoldDB" id="A0A8C9RSL8"/>
<feature type="compositionally biased region" description="Gly residues" evidence="4">
    <location>
        <begin position="415"/>
        <end position="433"/>
    </location>
</feature>
<feature type="region of interest" description="Disordered" evidence="4">
    <location>
        <begin position="1"/>
        <end position="60"/>
    </location>
</feature>
<dbReference type="Gene3D" id="1.25.40.20">
    <property type="entry name" value="Ankyrin repeat-containing domain"/>
    <property type="match status" value="1"/>
</dbReference>
<dbReference type="Ensembl" id="ENSSFOT00015019700.2">
    <property type="protein sequence ID" value="ENSSFOP00015019474.2"/>
    <property type="gene ID" value="ENSSFOG00015012517.2"/>
</dbReference>
<keyword evidence="1" id="KW-0677">Repeat</keyword>
<reference evidence="6" key="2">
    <citation type="submission" date="2025-08" db="UniProtKB">
        <authorList>
            <consortium name="Ensembl"/>
        </authorList>
    </citation>
    <scope>IDENTIFICATION</scope>
</reference>
<dbReference type="PANTHER" id="PTHR24123">
    <property type="entry name" value="ANKYRIN REPEAT-CONTAINING"/>
    <property type="match status" value="1"/>
</dbReference>
<feature type="region of interest" description="Disordered" evidence="4">
    <location>
        <begin position="619"/>
        <end position="693"/>
    </location>
</feature>
<dbReference type="SMART" id="SM01334">
    <property type="entry name" value="DUF3454"/>
    <property type="match status" value="1"/>
</dbReference>
<dbReference type="InterPro" id="IPR036770">
    <property type="entry name" value="Ankyrin_rpt-contain_sf"/>
</dbReference>
<feature type="region of interest" description="Disordered" evidence="4">
    <location>
        <begin position="344"/>
        <end position="465"/>
    </location>
</feature>
<feature type="compositionally biased region" description="Basic and acidic residues" evidence="4">
    <location>
        <begin position="389"/>
        <end position="400"/>
    </location>
</feature>
<feature type="compositionally biased region" description="Basic and acidic residues" evidence="4">
    <location>
        <begin position="10"/>
        <end position="24"/>
    </location>
</feature>
<dbReference type="InterPro" id="IPR002110">
    <property type="entry name" value="Ankyrin_rpt"/>
</dbReference>
<keyword evidence="7" id="KW-1185">Reference proteome</keyword>
<dbReference type="PANTHER" id="PTHR24123:SF33">
    <property type="entry name" value="PROTEIN HOS4"/>
    <property type="match status" value="1"/>
</dbReference>
<dbReference type="PROSITE" id="PS50088">
    <property type="entry name" value="ANK_REPEAT"/>
    <property type="match status" value="3"/>
</dbReference>
<feature type="compositionally biased region" description="Basic and acidic residues" evidence="4">
    <location>
        <begin position="50"/>
        <end position="59"/>
    </location>
</feature>
<evidence type="ECO:0000259" key="5">
    <source>
        <dbReference type="SMART" id="SM01334"/>
    </source>
</evidence>
<dbReference type="GeneTree" id="ENSGT00940000155030"/>
<reference evidence="6 7" key="1">
    <citation type="submission" date="2019-04" db="EMBL/GenBank/DDBJ databases">
        <authorList>
            <consortium name="Wellcome Sanger Institute Data Sharing"/>
        </authorList>
    </citation>
    <scope>NUCLEOTIDE SEQUENCE [LARGE SCALE GENOMIC DNA]</scope>
</reference>
<feature type="compositionally biased region" description="Low complexity" evidence="4">
    <location>
        <begin position="641"/>
        <end position="664"/>
    </location>
</feature>
<evidence type="ECO:0000313" key="6">
    <source>
        <dbReference type="Ensembl" id="ENSSFOP00015019474.2"/>
    </source>
</evidence>
<dbReference type="SMART" id="SM00248">
    <property type="entry name" value="ANK"/>
    <property type="match status" value="5"/>
</dbReference>
<feature type="repeat" description="ANK" evidence="3">
    <location>
        <begin position="147"/>
        <end position="179"/>
    </location>
</feature>